<reference evidence="2 3" key="1">
    <citation type="journal article" date="2010" name="Nature">
        <title>The Ectocarpus genome and the independent evolution of multicellularity in brown algae.</title>
        <authorList>
            <person name="Cock J.M."/>
            <person name="Sterck L."/>
            <person name="Rouze P."/>
            <person name="Scornet D."/>
            <person name="Allen A.E."/>
            <person name="Amoutzias G."/>
            <person name="Anthouard V."/>
            <person name="Artiguenave F."/>
            <person name="Aury J.M."/>
            <person name="Badger J.H."/>
            <person name="Beszteri B."/>
            <person name="Billiau K."/>
            <person name="Bonnet E."/>
            <person name="Bothwell J.H."/>
            <person name="Bowler C."/>
            <person name="Boyen C."/>
            <person name="Brownlee C."/>
            <person name="Carrano C.J."/>
            <person name="Charrier B."/>
            <person name="Cho G.Y."/>
            <person name="Coelho S.M."/>
            <person name="Collen J."/>
            <person name="Corre E."/>
            <person name="Da Silva C."/>
            <person name="Delage L."/>
            <person name="Delaroque N."/>
            <person name="Dittami S.M."/>
            <person name="Doulbeau S."/>
            <person name="Elias M."/>
            <person name="Farnham G."/>
            <person name="Gachon C.M."/>
            <person name="Gschloessl B."/>
            <person name="Heesch S."/>
            <person name="Jabbari K."/>
            <person name="Jubin C."/>
            <person name="Kawai H."/>
            <person name="Kimura K."/>
            <person name="Kloareg B."/>
            <person name="Kupper F.C."/>
            <person name="Lang D."/>
            <person name="Le Bail A."/>
            <person name="Leblanc C."/>
            <person name="Lerouge P."/>
            <person name="Lohr M."/>
            <person name="Lopez P.J."/>
            <person name="Martens C."/>
            <person name="Maumus F."/>
            <person name="Michel G."/>
            <person name="Miranda-Saavedra D."/>
            <person name="Morales J."/>
            <person name="Moreau H."/>
            <person name="Motomura T."/>
            <person name="Nagasato C."/>
            <person name="Napoli C.A."/>
            <person name="Nelson D.R."/>
            <person name="Nyvall-Collen P."/>
            <person name="Peters A.F."/>
            <person name="Pommier C."/>
            <person name="Potin P."/>
            <person name="Poulain J."/>
            <person name="Quesneville H."/>
            <person name="Read B."/>
            <person name="Rensing S.A."/>
            <person name="Ritter A."/>
            <person name="Rousvoal S."/>
            <person name="Samanta M."/>
            <person name="Samson G."/>
            <person name="Schroeder D.C."/>
            <person name="Segurens B."/>
            <person name="Strittmatter M."/>
            <person name="Tonon T."/>
            <person name="Tregear J.W."/>
            <person name="Valentin K."/>
            <person name="von Dassow P."/>
            <person name="Yamagishi T."/>
            <person name="Van de Peer Y."/>
            <person name="Wincker P."/>
        </authorList>
    </citation>
    <scope>NUCLEOTIDE SEQUENCE [LARGE SCALE GENOMIC DNA]</scope>
    <source>
        <strain evidence="3">Ec32 / CCAP1310/4</strain>
    </source>
</reference>
<dbReference type="InParanoid" id="D7FKA1"/>
<dbReference type="EMBL" id="FN648013">
    <property type="protein sequence ID" value="CBJ29306.1"/>
    <property type="molecule type" value="Genomic_DNA"/>
</dbReference>
<protein>
    <submittedName>
        <fullName evidence="2">Uncharacterized protein</fullName>
    </submittedName>
</protein>
<proteinExistence type="predicted"/>
<dbReference type="EMBL" id="FN649737">
    <property type="protein sequence ID" value="CBJ29306.1"/>
    <property type="molecule type" value="Genomic_DNA"/>
</dbReference>
<sequence>MLYTAFICTSPVLPSRSSSTCRAVARRSSTQQAVNTPATPDLALLPRVVNDAGHRSIAKRDVRPQGTTMDATVAVLASVQVLSAPKPQHMTKTEKRVAVDVVGRLKTAIDAKDACDVPAVGLLSLSVKCAAINAALRSNKCCPTGAERLRELLSPLLAMWKTAKFVIRSSKEWVTPDHQAKAFNLIGLHLAECHKALLPIKTAAGAAIFWPEVAPSKGLQDRTATFATLCQGKGETTAKQQQLEGQLASSSASSPLSSPDKSSKSKVFFAYPCHHRSAAHQAALGAAAPWPPRTTTTTTPPAHFRRPLLRRHHLHRLRPSPSPPPTPSLGARTSPLGSRRCQGGPRSPTRRRPHWCRR</sequence>
<dbReference type="AlphaFoldDB" id="D7FKA1"/>
<accession>D7FKA1</accession>
<gene>
    <name evidence="2" type="ORF">Esi_0142_0069</name>
</gene>
<feature type="compositionally biased region" description="Low complexity" evidence="1">
    <location>
        <begin position="284"/>
        <end position="302"/>
    </location>
</feature>
<evidence type="ECO:0000313" key="2">
    <source>
        <dbReference type="EMBL" id="CBJ29306.1"/>
    </source>
</evidence>
<feature type="region of interest" description="Disordered" evidence="1">
    <location>
        <begin position="284"/>
        <end position="358"/>
    </location>
</feature>
<dbReference type="Proteomes" id="UP000002630">
    <property type="component" value="Linkage Group LG12"/>
</dbReference>
<feature type="compositionally biased region" description="Basic residues" evidence="1">
    <location>
        <begin position="348"/>
        <end position="358"/>
    </location>
</feature>
<feature type="compositionally biased region" description="Low complexity" evidence="1">
    <location>
        <begin position="247"/>
        <end position="260"/>
    </location>
</feature>
<evidence type="ECO:0000256" key="1">
    <source>
        <dbReference type="SAM" id="MobiDB-lite"/>
    </source>
</evidence>
<feature type="compositionally biased region" description="Basic residues" evidence="1">
    <location>
        <begin position="303"/>
        <end position="318"/>
    </location>
</feature>
<name>D7FKA1_ECTSI</name>
<evidence type="ECO:0000313" key="3">
    <source>
        <dbReference type="Proteomes" id="UP000002630"/>
    </source>
</evidence>
<organism evidence="2 3">
    <name type="scientific">Ectocarpus siliculosus</name>
    <name type="common">Brown alga</name>
    <name type="synonym">Conferva siliculosa</name>
    <dbReference type="NCBI Taxonomy" id="2880"/>
    <lineage>
        <taxon>Eukaryota</taxon>
        <taxon>Sar</taxon>
        <taxon>Stramenopiles</taxon>
        <taxon>Ochrophyta</taxon>
        <taxon>PX clade</taxon>
        <taxon>Phaeophyceae</taxon>
        <taxon>Ectocarpales</taxon>
        <taxon>Ectocarpaceae</taxon>
        <taxon>Ectocarpus</taxon>
    </lineage>
</organism>
<keyword evidence="3" id="KW-1185">Reference proteome</keyword>
<feature type="region of interest" description="Disordered" evidence="1">
    <location>
        <begin position="237"/>
        <end position="260"/>
    </location>
</feature>